<organism evidence="2 3">
    <name type="scientific">Amycolatopsis minnesotensis</name>
    <dbReference type="NCBI Taxonomy" id="337894"/>
    <lineage>
        <taxon>Bacteria</taxon>
        <taxon>Bacillati</taxon>
        <taxon>Actinomycetota</taxon>
        <taxon>Actinomycetes</taxon>
        <taxon>Pseudonocardiales</taxon>
        <taxon>Pseudonocardiaceae</taxon>
        <taxon>Amycolatopsis</taxon>
    </lineage>
</organism>
<dbReference type="Proteomes" id="UP001501116">
    <property type="component" value="Unassembled WGS sequence"/>
</dbReference>
<keyword evidence="3" id="KW-1185">Reference proteome</keyword>
<accession>A0ABN2SJK5</accession>
<dbReference type="EMBL" id="BAAANN010000047">
    <property type="protein sequence ID" value="GAA1987858.1"/>
    <property type="molecule type" value="Genomic_DNA"/>
</dbReference>
<sequence length="65" mass="6517">MDCGEAGLRRTAPSGTKPGGSTLPLTRRTGTDARIITATLGASAAPKATFGGMGAGERGQEAARW</sequence>
<reference evidence="2 3" key="1">
    <citation type="journal article" date="2019" name="Int. J. Syst. Evol. Microbiol.">
        <title>The Global Catalogue of Microorganisms (GCM) 10K type strain sequencing project: providing services to taxonomists for standard genome sequencing and annotation.</title>
        <authorList>
            <consortium name="The Broad Institute Genomics Platform"/>
            <consortium name="The Broad Institute Genome Sequencing Center for Infectious Disease"/>
            <person name="Wu L."/>
            <person name="Ma J."/>
        </authorList>
    </citation>
    <scope>NUCLEOTIDE SEQUENCE [LARGE SCALE GENOMIC DNA]</scope>
    <source>
        <strain evidence="2 3">JCM 14545</strain>
    </source>
</reference>
<name>A0ABN2SJK5_9PSEU</name>
<feature type="region of interest" description="Disordered" evidence="1">
    <location>
        <begin position="46"/>
        <end position="65"/>
    </location>
</feature>
<comment type="caution">
    <text evidence="2">The sequence shown here is derived from an EMBL/GenBank/DDBJ whole genome shotgun (WGS) entry which is preliminary data.</text>
</comment>
<evidence type="ECO:0000313" key="2">
    <source>
        <dbReference type="EMBL" id="GAA1987858.1"/>
    </source>
</evidence>
<feature type="region of interest" description="Disordered" evidence="1">
    <location>
        <begin position="1"/>
        <end position="30"/>
    </location>
</feature>
<evidence type="ECO:0000313" key="3">
    <source>
        <dbReference type="Proteomes" id="UP001501116"/>
    </source>
</evidence>
<gene>
    <name evidence="2" type="ORF">GCM10009754_77430</name>
</gene>
<evidence type="ECO:0000256" key="1">
    <source>
        <dbReference type="SAM" id="MobiDB-lite"/>
    </source>
</evidence>
<proteinExistence type="predicted"/>
<protein>
    <submittedName>
        <fullName evidence="2">Uncharacterized protein</fullName>
    </submittedName>
</protein>